<evidence type="ECO:0000313" key="10">
    <source>
        <dbReference type="Proteomes" id="UP000041254"/>
    </source>
</evidence>
<evidence type="ECO:0000256" key="3">
    <source>
        <dbReference type="ARBA" id="ARBA00022475"/>
    </source>
</evidence>
<evidence type="ECO:0008006" key="11">
    <source>
        <dbReference type="Google" id="ProtNLM"/>
    </source>
</evidence>
<evidence type="ECO:0000256" key="5">
    <source>
        <dbReference type="ARBA" id="ARBA00022692"/>
    </source>
</evidence>
<sequence length="474" mass="49253">MVGAGILALPLNTLETGLMPSAALLIGLWLYAITGALLIADTSMKGLNSSQSSPANEEAIGLLAAVQRRFGGSAASLYTALYLVLNFLCLVAYIGEAGGTVAALAGVPKTMGEVLFAVLVGGAAFKSDALLDKVNSTVLVGALVAFAAILLIGATRLDDPVLFGDITAVPRALPVLQVAMTFQPVVPALVWRFKQKARQSAALTPTDAPHTQPQGAADEEMSSKLRWSLIIGSGIPLLMYLMWETVFLSSPLARNLKEGLSLYGEGLADDASPAAATVTEVLVAFMGGVPGGGPLVLSFSLAAILTSFLGCVLSQVDTIRQMASLDSLSSKHRPQHDSSEFSRLLPLPPSSSSRLALLPAAVWRLVRRNGSGGSATEPSRSQLYGWSLVPPLLAVLACGEEDVFGRALDLAGAFCDPILFGLVPGLVAYSDIRRRAASAEGESGGFVSESVCVGTIGLSAAFVVEELVRRCITA</sequence>
<keyword evidence="10" id="KW-1185">Reference proteome</keyword>
<organism evidence="9 10">
    <name type="scientific">Vitrella brassicaformis (strain CCMP3155)</name>
    <dbReference type="NCBI Taxonomy" id="1169540"/>
    <lineage>
        <taxon>Eukaryota</taxon>
        <taxon>Sar</taxon>
        <taxon>Alveolata</taxon>
        <taxon>Colpodellida</taxon>
        <taxon>Vitrellaceae</taxon>
        <taxon>Vitrella</taxon>
    </lineage>
</organism>
<feature type="transmembrane region" description="Helical" evidence="8">
    <location>
        <begin position="101"/>
        <end position="125"/>
    </location>
</feature>
<feature type="transmembrane region" description="Helical" evidence="8">
    <location>
        <begin position="20"/>
        <end position="40"/>
    </location>
</feature>
<evidence type="ECO:0000313" key="9">
    <source>
        <dbReference type="EMBL" id="CEM33421.1"/>
    </source>
</evidence>
<dbReference type="GO" id="GO:0003333">
    <property type="term" value="P:amino acid transmembrane transport"/>
    <property type="evidence" value="ECO:0007669"/>
    <property type="project" value="InterPro"/>
</dbReference>
<feature type="transmembrane region" description="Helical" evidence="8">
    <location>
        <begin position="137"/>
        <end position="155"/>
    </location>
</feature>
<gene>
    <name evidence="9" type="ORF">Vbra_18555</name>
</gene>
<dbReference type="Pfam" id="PF03222">
    <property type="entry name" value="Trp_Tyr_perm"/>
    <property type="match status" value="2"/>
</dbReference>
<evidence type="ECO:0000256" key="6">
    <source>
        <dbReference type="ARBA" id="ARBA00022989"/>
    </source>
</evidence>
<keyword evidence="3" id="KW-1003">Cell membrane</keyword>
<dbReference type="STRING" id="1169540.A0A0G4GSH1"/>
<feature type="transmembrane region" description="Helical" evidence="8">
    <location>
        <begin position="175"/>
        <end position="193"/>
    </location>
</feature>
<dbReference type="InterPro" id="IPR018227">
    <property type="entry name" value="Amino_acid_transport_2"/>
</dbReference>
<evidence type="ECO:0000256" key="8">
    <source>
        <dbReference type="SAM" id="Phobius"/>
    </source>
</evidence>
<dbReference type="InParanoid" id="A0A0G4GSH1"/>
<dbReference type="OrthoDB" id="2014999at2759"/>
<keyword evidence="5 8" id="KW-0812">Transmembrane</keyword>
<dbReference type="EMBL" id="CDMY01000781">
    <property type="protein sequence ID" value="CEM33421.1"/>
    <property type="molecule type" value="Genomic_DNA"/>
</dbReference>
<dbReference type="OMA" id="FAYVSHM"/>
<name>A0A0G4GSH1_VITBC</name>
<evidence type="ECO:0000256" key="2">
    <source>
        <dbReference type="ARBA" id="ARBA00022448"/>
    </source>
</evidence>
<evidence type="ECO:0000256" key="7">
    <source>
        <dbReference type="ARBA" id="ARBA00023136"/>
    </source>
</evidence>
<protein>
    <recommendedName>
        <fullName evidence="11">Amino acid transporter transmembrane domain-containing protein</fullName>
    </recommendedName>
</protein>
<keyword evidence="4" id="KW-0997">Cell inner membrane</keyword>
<dbReference type="PANTHER" id="PTHR32195:SF26">
    <property type="entry name" value="TRYPTOPHAN OR TYROSINE TRANSPORTER PROTEIN"/>
    <property type="match status" value="1"/>
</dbReference>
<keyword evidence="7 8" id="KW-0472">Membrane</keyword>
<keyword evidence="2" id="KW-0813">Transport</keyword>
<dbReference type="Proteomes" id="UP000041254">
    <property type="component" value="Unassembled WGS sequence"/>
</dbReference>
<dbReference type="GO" id="GO:0005886">
    <property type="term" value="C:plasma membrane"/>
    <property type="evidence" value="ECO:0007669"/>
    <property type="project" value="UniProtKB-SubCell"/>
</dbReference>
<proteinExistence type="predicted"/>
<dbReference type="VEuPathDB" id="CryptoDB:Vbra_18555"/>
<evidence type="ECO:0000256" key="4">
    <source>
        <dbReference type="ARBA" id="ARBA00022519"/>
    </source>
</evidence>
<dbReference type="PhylomeDB" id="A0A0G4GSH1"/>
<accession>A0A0G4GSH1</accession>
<feature type="transmembrane region" description="Helical" evidence="8">
    <location>
        <begin position="225"/>
        <end position="243"/>
    </location>
</feature>
<reference evidence="9 10" key="1">
    <citation type="submission" date="2014-11" db="EMBL/GenBank/DDBJ databases">
        <authorList>
            <person name="Zhu J."/>
            <person name="Qi W."/>
            <person name="Song R."/>
        </authorList>
    </citation>
    <scope>NUCLEOTIDE SEQUENCE [LARGE SCALE GENOMIC DNA]</scope>
</reference>
<dbReference type="PANTHER" id="PTHR32195">
    <property type="entry name" value="OS07G0662800 PROTEIN"/>
    <property type="match status" value="1"/>
</dbReference>
<dbReference type="AlphaFoldDB" id="A0A0G4GSH1"/>
<comment type="subcellular location">
    <subcellularLocation>
        <location evidence="1">Cell inner membrane</location>
        <topology evidence="1">Multi-pass membrane protein</topology>
    </subcellularLocation>
</comment>
<feature type="transmembrane region" description="Helical" evidence="8">
    <location>
        <begin position="295"/>
        <end position="313"/>
    </location>
</feature>
<evidence type="ECO:0000256" key="1">
    <source>
        <dbReference type="ARBA" id="ARBA00004429"/>
    </source>
</evidence>
<feature type="transmembrane region" description="Helical" evidence="8">
    <location>
        <begin position="77"/>
        <end position="95"/>
    </location>
</feature>
<keyword evidence="6 8" id="KW-1133">Transmembrane helix</keyword>